<proteinExistence type="predicted"/>
<dbReference type="Proteomes" id="UP000605201">
    <property type="component" value="Unassembled WGS sequence"/>
</dbReference>
<dbReference type="AlphaFoldDB" id="A0A8J6TLI5"/>
<comment type="caution">
    <text evidence="1">The sequence shown here is derived from an EMBL/GenBank/DDBJ whole genome shotgun (WGS) entry which is preliminary data.</text>
</comment>
<evidence type="ECO:0000313" key="1">
    <source>
        <dbReference type="EMBL" id="MBC8431466.1"/>
    </source>
</evidence>
<evidence type="ECO:0000313" key="2">
    <source>
        <dbReference type="Proteomes" id="UP000605201"/>
    </source>
</evidence>
<name>A0A8J6TLI5_9BACT</name>
<dbReference type="EMBL" id="JACNIG010000144">
    <property type="protein sequence ID" value="MBC8431466.1"/>
    <property type="molecule type" value="Genomic_DNA"/>
</dbReference>
<gene>
    <name evidence="1" type="ORF">H8D96_06060</name>
</gene>
<protein>
    <submittedName>
        <fullName evidence="1">Uncharacterized protein</fullName>
    </submittedName>
</protein>
<accession>A0A8J6TLI5</accession>
<sequence>MSMGLKLFNVVGVGFVAGEVVDASNEAFFLKFPGVLQAYQTPKGTGLHIVDIVPEFLDNHRELVERFPLKRNQILMAGGAKPEMENIYGEFVKDLIRRLTGIHLVGAGAMGNLPKDDKGEPVVK</sequence>
<reference evidence="1 2" key="1">
    <citation type="submission" date="2020-08" db="EMBL/GenBank/DDBJ databases">
        <title>Bridging the membrane lipid divide: bacteria of the FCB group superphylum have the potential to synthesize archaeal ether lipids.</title>
        <authorList>
            <person name="Villanueva L."/>
            <person name="Von Meijenfeldt F.A.B."/>
            <person name="Westbye A.B."/>
            <person name="Yadav S."/>
            <person name="Hopmans E.C."/>
            <person name="Dutilh B.E."/>
            <person name="Sinninghe Damste J.S."/>
        </authorList>
    </citation>
    <scope>NUCLEOTIDE SEQUENCE [LARGE SCALE GENOMIC DNA]</scope>
    <source>
        <strain evidence="1">NIOZ-UU17</strain>
    </source>
</reference>
<organism evidence="1 2">
    <name type="scientific">Candidatus Desulfatibia vada</name>
    <dbReference type="NCBI Taxonomy" id="2841696"/>
    <lineage>
        <taxon>Bacteria</taxon>
        <taxon>Pseudomonadati</taxon>
        <taxon>Thermodesulfobacteriota</taxon>
        <taxon>Desulfobacteria</taxon>
        <taxon>Desulfobacterales</taxon>
        <taxon>Desulfobacterales incertae sedis</taxon>
        <taxon>Candidatus Desulfatibia</taxon>
    </lineage>
</organism>